<evidence type="ECO:0000313" key="2">
    <source>
        <dbReference type="EMBL" id="MBH1940905.1"/>
    </source>
</evidence>
<evidence type="ECO:0000313" key="3">
    <source>
        <dbReference type="Proteomes" id="UP000623269"/>
    </source>
</evidence>
<sequence>MKKVVFFGISIILLSVLLTYFIYMNNRVRYPQISDNARMINYNDNTNYNVGNRIDEGVEITYLWGHISNEVILAFDNYKPYKRLEMYESDGVFIVIYDEEKSGERKDRLFTVNDFPGFLPSSNGKNEYNVEIYLNGKRVKDVVISVAEE</sequence>
<dbReference type="EMBL" id="JAEAGR010000007">
    <property type="protein sequence ID" value="MBH1940905.1"/>
    <property type="molecule type" value="Genomic_DNA"/>
</dbReference>
<name>A0A8J7H2S4_9FIRM</name>
<gene>
    <name evidence="2" type="ORF">I5677_08385</name>
</gene>
<reference evidence="2" key="1">
    <citation type="submission" date="2020-12" db="EMBL/GenBank/DDBJ databases">
        <title>M. sibirica DSM 26468T genome.</title>
        <authorList>
            <person name="Thieme N."/>
            <person name="Rettenmaier R."/>
            <person name="Zverlov V."/>
            <person name="Liebl W."/>
        </authorList>
    </citation>
    <scope>NUCLEOTIDE SEQUENCE</scope>
    <source>
        <strain evidence="2">DSM 26468</strain>
    </source>
</reference>
<accession>A0A8J7H2S4</accession>
<keyword evidence="1" id="KW-0472">Membrane</keyword>
<evidence type="ECO:0000256" key="1">
    <source>
        <dbReference type="SAM" id="Phobius"/>
    </source>
</evidence>
<comment type="caution">
    <text evidence="2">The sequence shown here is derived from an EMBL/GenBank/DDBJ whole genome shotgun (WGS) entry which is preliminary data.</text>
</comment>
<dbReference type="AlphaFoldDB" id="A0A8J7H2S4"/>
<proteinExistence type="predicted"/>
<keyword evidence="3" id="KW-1185">Reference proteome</keyword>
<keyword evidence="1" id="KW-1133">Transmembrane helix</keyword>
<feature type="transmembrane region" description="Helical" evidence="1">
    <location>
        <begin position="6"/>
        <end position="23"/>
    </location>
</feature>
<organism evidence="2 3">
    <name type="scientific">Mobilitalea sibirica</name>
    <dbReference type="NCBI Taxonomy" id="1462919"/>
    <lineage>
        <taxon>Bacteria</taxon>
        <taxon>Bacillati</taxon>
        <taxon>Bacillota</taxon>
        <taxon>Clostridia</taxon>
        <taxon>Lachnospirales</taxon>
        <taxon>Lachnospiraceae</taxon>
        <taxon>Mobilitalea</taxon>
    </lineage>
</organism>
<dbReference type="RefSeq" id="WP_197661129.1">
    <property type="nucleotide sequence ID" value="NZ_JAEAGR010000007.1"/>
</dbReference>
<dbReference type="Proteomes" id="UP000623269">
    <property type="component" value="Unassembled WGS sequence"/>
</dbReference>
<keyword evidence="1" id="KW-0812">Transmembrane</keyword>
<protein>
    <submittedName>
        <fullName evidence="2">Uncharacterized protein</fullName>
    </submittedName>
</protein>